<name>A0A544T8P4_9BACI</name>
<evidence type="ECO:0000313" key="14">
    <source>
        <dbReference type="Proteomes" id="UP000317316"/>
    </source>
</evidence>
<keyword evidence="3 10" id="KW-0436">Ligase</keyword>
<evidence type="ECO:0000256" key="5">
    <source>
        <dbReference type="ARBA" id="ARBA00022741"/>
    </source>
</evidence>
<evidence type="ECO:0000313" key="13">
    <source>
        <dbReference type="EMBL" id="TQR13820.1"/>
    </source>
</evidence>
<dbReference type="InterPro" id="IPR018109">
    <property type="entry name" value="Folylpolyglutamate_synth_CS"/>
</dbReference>
<dbReference type="InterPro" id="IPR004101">
    <property type="entry name" value="Mur_ligase_C"/>
</dbReference>
<accession>A0A544T8P4</accession>
<dbReference type="InterPro" id="IPR013221">
    <property type="entry name" value="Mur_ligase_cen"/>
</dbReference>
<evidence type="ECO:0000256" key="2">
    <source>
        <dbReference type="ARBA" id="ARBA00013025"/>
    </source>
</evidence>
<evidence type="ECO:0000256" key="10">
    <source>
        <dbReference type="PIRNR" id="PIRNR001563"/>
    </source>
</evidence>
<dbReference type="OrthoDB" id="9809356at2"/>
<dbReference type="Pfam" id="PF08245">
    <property type="entry name" value="Mur_ligase_M"/>
    <property type="match status" value="1"/>
</dbReference>
<dbReference type="GO" id="GO:0004326">
    <property type="term" value="F:tetrahydrofolylpolyglutamate synthase activity"/>
    <property type="evidence" value="ECO:0007669"/>
    <property type="project" value="UniProtKB-EC"/>
</dbReference>
<evidence type="ECO:0000256" key="8">
    <source>
        <dbReference type="ARBA" id="ARBA00030592"/>
    </source>
</evidence>
<evidence type="ECO:0000259" key="12">
    <source>
        <dbReference type="Pfam" id="PF08245"/>
    </source>
</evidence>
<dbReference type="InterPro" id="IPR036565">
    <property type="entry name" value="Mur-like_cat_sf"/>
</dbReference>
<dbReference type="Gene3D" id="3.90.190.20">
    <property type="entry name" value="Mur ligase, C-terminal domain"/>
    <property type="match status" value="1"/>
</dbReference>
<evidence type="ECO:0000256" key="7">
    <source>
        <dbReference type="ARBA" id="ARBA00022842"/>
    </source>
</evidence>
<sequence length="410" mass="46048">MYVEITNFNIYKKKWDIESETVIKPGLASIQKALKKLGNPQNKHRVIHVAGTNGKGSTIAFLSALAKEHGLTYGSFNSPSIVDVHDQIQLNGQNVTEQQMDEAFRKMQAAEISGMLTDFELLTVVAFLVFEQIQLDFVFIETGMGGRWDSTNVMDQSIAVIPSISIDHTNFLGDTIEQISWHKAGIIKPNSKLIIGALPEGAKHIVQEVASEQNARILELGKNFSVQENTYTFGKITYNDLQPQMLGKHQLSNMALAITALIESDVPLKESIVQQAVKKASLLGRMERVEEDIYFDGAHNEASIDALVETIKDVFPNKNVHFVVGILKDKDYIYMLRKLEGVATSFQFVDFHHERALPANILYSHSQHSEKCITKDINKIHFKNKDNSDITIVTGSLYFLTEIRAKIVNW</sequence>
<evidence type="ECO:0000259" key="11">
    <source>
        <dbReference type="Pfam" id="PF02875"/>
    </source>
</evidence>
<dbReference type="PANTHER" id="PTHR11136">
    <property type="entry name" value="FOLYLPOLYGLUTAMATE SYNTHASE-RELATED"/>
    <property type="match status" value="1"/>
</dbReference>
<proteinExistence type="inferred from homology"/>
<dbReference type="PROSITE" id="PS01012">
    <property type="entry name" value="FOLYLPOLYGLU_SYNT_2"/>
    <property type="match status" value="1"/>
</dbReference>
<dbReference type="SUPFAM" id="SSF53623">
    <property type="entry name" value="MurD-like peptide ligases, catalytic domain"/>
    <property type="match status" value="1"/>
</dbReference>
<evidence type="ECO:0000256" key="9">
    <source>
        <dbReference type="ARBA" id="ARBA00047493"/>
    </source>
</evidence>
<dbReference type="PIRSF" id="PIRSF001563">
    <property type="entry name" value="Folylpolyglu_synth"/>
    <property type="match status" value="1"/>
</dbReference>
<feature type="domain" description="Mur ligase C-terminal" evidence="11">
    <location>
        <begin position="284"/>
        <end position="366"/>
    </location>
</feature>
<dbReference type="GO" id="GO:0046872">
    <property type="term" value="F:metal ion binding"/>
    <property type="evidence" value="ECO:0007669"/>
    <property type="project" value="UniProtKB-KW"/>
</dbReference>
<dbReference type="EC" id="6.3.2.17" evidence="2"/>
<dbReference type="GO" id="GO:0005737">
    <property type="term" value="C:cytoplasm"/>
    <property type="evidence" value="ECO:0007669"/>
    <property type="project" value="TreeGrafter"/>
</dbReference>
<keyword evidence="14" id="KW-1185">Reference proteome</keyword>
<protein>
    <recommendedName>
        <fullName evidence="2">tetrahydrofolate synthase</fullName>
        <ecNumber evidence="2">6.3.2.17</ecNumber>
    </recommendedName>
    <alternativeName>
        <fullName evidence="8">Tetrahydrofolylpolyglutamate synthase</fullName>
    </alternativeName>
</protein>
<organism evidence="13 14">
    <name type="scientific">Psychrobacillus lasiicapitis</name>
    <dbReference type="NCBI Taxonomy" id="1636719"/>
    <lineage>
        <taxon>Bacteria</taxon>
        <taxon>Bacillati</taxon>
        <taxon>Bacillota</taxon>
        <taxon>Bacilli</taxon>
        <taxon>Bacillales</taxon>
        <taxon>Bacillaceae</taxon>
        <taxon>Psychrobacillus</taxon>
    </lineage>
</organism>
<evidence type="ECO:0000256" key="3">
    <source>
        <dbReference type="ARBA" id="ARBA00022598"/>
    </source>
</evidence>
<comment type="caution">
    <text evidence="13">The sequence shown here is derived from an EMBL/GenBank/DDBJ whole genome shotgun (WGS) entry which is preliminary data.</text>
</comment>
<keyword evidence="7" id="KW-0460">Magnesium</keyword>
<dbReference type="AlphaFoldDB" id="A0A544T8P4"/>
<dbReference type="Proteomes" id="UP000317316">
    <property type="component" value="Unassembled WGS sequence"/>
</dbReference>
<feature type="domain" description="Mur ligase central" evidence="12">
    <location>
        <begin position="49"/>
        <end position="260"/>
    </location>
</feature>
<evidence type="ECO:0000256" key="4">
    <source>
        <dbReference type="ARBA" id="ARBA00022723"/>
    </source>
</evidence>
<dbReference type="PANTHER" id="PTHR11136:SF0">
    <property type="entry name" value="DIHYDROFOLATE SYNTHETASE-RELATED"/>
    <property type="match status" value="1"/>
</dbReference>
<dbReference type="GO" id="GO:0008841">
    <property type="term" value="F:dihydrofolate synthase activity"/>
    <property type="evidence" value="ECO:0007669"/>
    <property type="project" value="TreeGrafter"/>
</dbReference>
<keyword evidence="5 10" id="KW-0547">Nucleotide-binding</keyword>
<keyword evidence="6 10" id="KW-0067">ATP-binding</keyword>
<comment type="catalytic activity">
    <reaction evidence="9">
        <text>(6S)-5,6,7,8-tetrahydrofolyl-(gamma-L-Glu)(n) + L-glutamate + ATP = (6S)-5,6,7,8-tetrahydrofolyl-(gamma-L-Glu)(n+1) + ADP + phosphate + H(+)</text>
        <dbReference type="Rhea" id="RHEA:10580"/>
        <dbReference type="Rhea" id="RHEA-COMP:14738"/>
        <dbReference type="Rhea" id="RHEA-COMP:14740"/>
        <dbReference type="ChEBI" id="CHEBI:15378"/>
        <dbReference type="ChEBI" id="CHEBI:29985"/>
        <dbReference type="ChEBI" id="CHEBI:30616"/>
        <dbReference type="ChEBI" id="CHEBI:43474"/>
        <dbReference type="ChEBI" id="CHEBI:141005"/>
        <dbReference type="ChEBI" id="CHEBI:456216"/>
        <dbReference type="EC" id="6.3.2.17"/>
    </reaction>
</comment>
<dbReference type="NCBIfam" id="TIGR01499">
    <property type="entry name" value="folC"/>
    <property type="match status" value="1"/>
</dbReference>
<dbReference type="InterPro" id="IPR001645">
    <property type="entry name" value="Folylpolyglutamate_synth"/>
</dbReference>
<keyword evidence="4" id="KW-0479">Metal-binding</keyword>
<dbReference type="GO" id="GO:0005524">
    <property type="term" value="F:ATP binding"/>
    <property type="evidence" value="ECO:0007669"/>
    <property type="project" value="UniProtKB-KW"/>
</dbReference>
<dbReference type="Pfam" id="PF02875">
    <property type="entry name" value="Mur_ligase_C"/>
    <property type="match status" value="1"/>
</dbReference>
<dbReference type="InterPro" id="IPR036615">
    <property type="entry name" value="Mur_ligase_C_dom_sf"/>
</dbReference>
<evidence type="ECO:0000256" key="1">
    <source>
        <dbReference type="ARBA" id="ARBA00008276"/>
    </source>
</evidence>
<dbReference type="EMBL" id="VDGH01000005">
    <property type="protein sequence ID" value="TQR13820.1"/>
    <property type="molecule type" value="Genomic_DNA"/>
</dbReference>
<reference evidence="13 14" key="1">
    <citation type="submission" date="2019-05" db="EMBL/GenBank/DDBJ databases">
        <title>Psychrobacillus vulpis sp. nov., a new species isolated from feces of a red fox that inhabits in The Tablas de Daimiel Natural Park, Albacete, Spain.</title>
        <authorList>
            <person name="Rodriguez M."/>
            <person name="Reina J.C."/>
            <person name="Bejar V."/>
            <person name="Llamas I."/>
        </authorList>
    </citation>
    <scope>NUCLEOTIDE SEQUENCE [LARGE SCALE GENOMIC DNA]</scope>
    <source>
        <strain evidence="13 14">NEAU-3TGS17</strain>
    </source>
</reference>
<dbReference type="SUPFAM" id="SSF53244">
    <property type="entry name" value="MurD-like peptide ligases, peptide-binding domain"/>
    <property type="match status" value="1"/>
</dbReference>
<evidence type="ECO:0000256" key="6">
    <source>
        <dbReference type="ARBA" id="ARBA00022840"/>
    </source>
</evidence>
<comment type="similarity">
    <text evidence="1 10">Belongs to the folylpolyglutamate synthase family.</text>
</comment>
<dbReference type="Gene3D" id="3.40.1190.10">
    <property type="entry name" value="Mur-like, catalytic domain"/>
    <property type="match status" value="1"/>
</dbReference>
<gene>
    <name evidence="13" type="ORF">FG382_09405</name>
</gene>